<name>A0ABW1A0Y5_9ACTN</name>
<dbReference type="RefSeq" id="WP_378283993.1">
    <property type="nucleotide sequence ID" value="NZ_JBHSON010000031.1"/>
</dbReference>
<sequence>MAAQVIALRPRPVPASLPVPATRPRSSWASPAVPPVAVGWDAFRSLHLARCEMCADSFASSRADEVDQWADTHRCDLELVALLAEITVRRAA</sequence>
<comment type="caution">
    <text evidence="1">The sequence shown here is derived from an EMBL/GenBank/DDBJ whole genome shotgun (WGS) entry which is preliminary data.</text>
</comment>
<evidence type="ECO:0000313" key="1">
    <source>
        <dbReference type="EMBL" id="MFC5748337.1"/>
    </source>
</evidence>
<reference evidence="2" key="1">
    <citation type="journal article" date="2019" name="Int. J. Syst. Evol. Microbiol.">
        <title>The Global Catalogue of Microorganisms (GCM) 10K type strain sequencing project: providing services to taxonomists for standard genome sequencing and annotation.</title>
        <authorList>
            <consortium name="The Broad Institute Genomics Platform"/>
            <consortium name="The Broad Institute Genome Sequencing Center for Infectious Disease"/>
            <person name="Wu L."/>
            <person name="Ma J."/>
        </authorList>
    </citation>
    <scope>NUCLEOTIDE SEQUENCE [LARGE SCALE GENOMIC DNA]</scope>
    <source>
        <strain evidence="2">KCTC 42087</strain>
    </source>
</reference>
<evidence type="ECO:0000313" key="2">
    <source>
        <dbReference type="Proteomes" id="UP001596074"/>
    </source>
</evidence>
<accession>A0ABW1A0Y5</accession>
<dbReference type="Proteomes" id="UP001596074">
    <property type="component" value="Unassembled WGS sequence"/>
</dbReference>
<gene>
    <name evidence="1" type="ORF">ACFPZN_22160</name>
</gene>
<dbReference type="EMBL" id="JBHSON010000031">
    <property type="protein sequence ID" value="MFC5748337.1"/>
    <property type="molecule type" value="Genomic_DNA"/>
</dbReference>
<keyword evidence="2" id="KW-1185">Reference proteome</keyword>
<proteinExistence type="predicted"/>
<protein>
    <submittedName>
        <fullName evidence="1">Uncharacterized protein</fullName>
    </submittedName>
</protein>
<organism evidence="1 2">
    <name type="scientific">Actinomadura rugatobispora</name>
    <dbReference type="NCBI Taxonomy" id="1994"/>
    <lineage>
        <taxon>Bacteria</taxon>
        <taxon>Bacillati</taxon>
        <taxon>Actinomycetota</taxon>
        <taxon>Actinomycetes</taxon>
        <taxon>Streptosporangiales</taxon>
        <taxon>Thermomonosporaceae</taxon>
        <taxon>Actinomadura</taxon>
    </lineage>
</organism>